<dbReference type="Proteomes" id="UP000007015">
    <property type="component" value="Chromosome 3"/>
</dbReference>
<evidence type="ECO:0000259" key="1">
    <source>
        <dbReference type="Pfam" id="PF07762"/>
    </source>
</evidence>
<evidence type="ECO:0000313" key="2">
    <source>
        <dbReference type="EMBL" id="EEC75949.1"/>
    </source>
</evidence>
<sequence>MEYVPIPRVDLPLEHDGDCHGRGYCAERALASRHCVQLSDSKFRCVDMGSASDGVTTKVSMHTQIDPGTKVWTLEYAVSFADIWASESYKATGMSEKAPVLALVYPKNPNMVYFFVEVTSLRTTDFYGLYMYRNRVICPVELWFAQ</sequence>
<dbReference type="Gramene" id="BGIOSGA010038-TA">
    <property type="protein sequence ID" value="BGIOSGA010038-PA"/>
    <property type="gene ID" value="BGIOSGA010038"/>
</dbReference>
<dbReference type="PANTHER" id="PTHR33086">
    <property type="entry name" value="OS05G0468200 PROTEIN-RELATED"/>
    <property type="match status" value="1"/>
</dbReference>
<accession>B8APJ9</accession>
<dbReference type="InterPro" id="IPR011676">
    <property type="entry name" value="DUF1618"/>
</dbReference>
<dbReference type="Pfam" id="PF07762">
    <property type="entry name" value="DUF1618"/>
    <property type="match status" value="1"/>
</dbReference>
<proteinExistence type="predicted"/>
<dbReference type="PANTHER" id="PTHR33086:SF44">
    <property type="entry name" value="OS03G0683600 PROTEIN"/>
    <property type="match status" value="1"/>
</dbReference>
<organism evidence="2 3">
    <name type="scientific">Oryza sativa subsp. indica</name>
    <name type="common">Rice</name>
    <dbReference type="NCBI Taxonomy" id="39946"/>
    <lineage>
        <taxon>Eukaryota</taxon>
        <taxon>Viridiplantae</taxon>
        <taxon>Streptophyta</taxon>
        <taxon>Embryophyta</taxon>
        <taxon>Tracheophyta</taxon>
        <taxon>Spermatophyta</taxon>
        <taxon>Magnoliopsida</taxon>
        <taxon>Liliopsida</taxon>
        <taxon>Poales</taxon>
        <taxon>Poaceae</taxon>
        <taxon>BOP clade</taxon>
        <taxon>Oryzoideae</taxon>
        <taxon>Oryzeae</taxon>
        <taxon>Oryzinae</taxon>
        <taxon>Oryza</taxon>
        <taxon>Oryza sativa</taxon>
    </lineage>
</organism>
<dbReference type="OMA" id="VYFFVEV"/>
<gene>
    <name evidence="2" type="ORF">OsI_13050</name>
</gene>
<evidence type="ECO:0000313" key="3">
    <source>
        <dbReference type="Proteomes" id="UP000007015"/>
    </source>
</evidence>
<reference evidence="2 3" key="1">
    <citation type="journal article" date="2005" name="PLoS Biol.">
        <title>The genomes of Oryza sativa: a history of duplications.</title>
        <authorList>
            <person name="Yu J."/>
            <person name="Wang J."/>
            <person name="Lin W."/>
            <person name="Li S."/>
            <person name="Li H."/>
            <person name="Zhou J."/>
            <person name="Ni P."/>
            <person name="Dong W."/>
            <person name="Hu S."/>
            <person name="Zeng C."/>
            <person name="Zhang J."/>
            <person name="Zhang Y."/>
            <person name="Li R."/>
            <person name="Xu Z."/>
            <person name="Li S."/>
            <person name="Li X."/>
            <person name="Zheng H."/>
            <person name="Cong L."/>
            <person name="Lin L."/>
            <person name="Yin J."/>
            <person name="Geng J."/>
            <person name="Li G."/>
            <person name="Shi J."/>
            <person name="Liu J."/>
            <person name="Lv H."/>
            <person name="Li J."/>
            <person name="Wang J."/>
            <person name="Deng Y."/>
            <person name="Ran L."/>
            <person name="Shi X."/>
            <person name="Wang X."/>
            <person name="Wu Q."/>
            <person name="Li C."/>
            <person name="Ren X."/>
            <person name="Wang J."/>
            <person name="Wang X."/>
            <person name="Li D."/>
            <person name="Liu D."/>
            <person name="Zhang X."/>
            <person name="Ji Z."/>
            <person name="Zhao W."/>
            <person name="Sun Y."/>
            <person name="Zhang Z."/>
            <person name="Bao J."/>
            <person name="Han Y."/>
            <person name="Dong L."/>
            <person name="Ji J."/>
            <person name="Chen P."/>
            <person name="Wu S."/>
            <person name="Liu J."/>
            <person name="Xiao Y."/>
            <person name="Bu D."/>
            <person name="Tan J."/>
            <person name="Yang L."/>
            <person name="Ye C."/>
            <person name="Zhang J."/>
            <person name="Xu J."/>
            <person name="Zhou Y."/>
            <person name="Yu Y."/>
            <person name="Zhang B."/>
            <person name="Zhuang S."/>
            <person name="Wei H."/>
            <person name="Liu B."/>
            <person name="Lei M."/>
            <person name="Yu H."/>
            <person name="Li Y."/>
            <person name="Xu H."/>
            <person name="Wei S."/>
            <person name="He X."/>
            <person name="Fang L."/>
            <person name="Zhang Z."/>
            <person name="Zhang Y."/>
            <person name="Huang X."/>
            <person name="Su Z."/>
            <person name="Tong W."/>
            <person name="Li J."/>
            <person name="Tong Z."/>
            <person name="Li S."/>
            <person name="Ye J."/>
            <person name="Wang L."/>
            <person name="Fang L."/>
            <person name="Lei T."/>
            <person name="Chen C."/>
            <person name="Chen H."/>
            <person name="Xu Z."/>
            <person name="Li H."/>
            <person name="Huang H."/>
            <person name="Zhang F."/>
            <person name="Xu H."/>
            <person name="Li N."/>
            <person name="Zhao C."/>
            <person name="Li S."/>
            <person name="Dong L."/>
            <person name="Huang Y."/>
            <person name="Li L."/>
            <person name="Xi Y."/>
            <person name="Qi Q."/>
            <person name="Li W."/>
            <person name="Zhang B."/>
            <person name="Hu W."/>
            <person name="Zhang Y."/>
            <person name="Tian X."/>
            <person name="Jiao Y."/>
            <person name="Liang X."/>
            <person name="Jin J."/>
            <person name="Gao L."/>
            <person name="Zheng W."/>
            <person name="Hao B."/>
            <person name="Liu S."/>
            <person name="Wang W."/>
            <person name="Yuan L."/>
            <person name="Cao M."/>
            <person name="McDermott J."/>
            <person name="Samudrala R."/>
            <person name="Wang J."/>
            <person name="Wong G.K."/>
            <person name="Yang H."/>
        </authorList>
    </citation>
    <scope>NUCLEOTIDE SEQUENCE [LARGE SCALE GENOMIC DNA]</scope>
    <source>
        <strain evidence="3">cv. 93-11</strain>
    </source>
</reference>
<dbReference type="HOGENOM" id="CLU_1868414_0_0_1"/>
<name>B8APJ9_ORYSI</name>
<feature type="domain" description="DUF1618" evidence="1">
    <location>
        <begin position="3"/>
        <end position="113"/>
    </location>
</feature>
<dbReference type="EMBL" id="CM000128">
    <property type="protein sequence ID" value="EEC75949.1"/>
    <property type="molecule type" value="Genomic_DNA"/>
</dbReference>
<keyword evidence="3" id="KW-1185">Reference proteome</keyword>
<dbReference type="AlphaFoldDB" id="B8APJ9"/>
<protein>
    <recommendedName>
        <fullName evidence="1">DUF1618 domain-containing protein</fullName>
    </recommendedName>
</protein>